<organism evidence="2 3">
    <name type="scientific">Neokomagataea anthophila</name>
    <dbReference type="NCBI Taxonomy" id="2826925"/>
    <lineage>
        <taxon>Bacteria</taxon>
        <taxon>Pseudomonadati</taxon>
        <taxon>Pseudomonadota</taxon>
        <taxon>Alphaproteobacteria</taxon>
        <taxon>Acetobacterales</taxon>
        <taxon>Acetobacteraceae</taxon>
        <taxon>Neokomagataea</taxon>
    </lineage>
</organism>
<keyword evidence="1" id="KW-0812">Transmembrane</keyword>
<evidence type="ECO:0000256" key="1">
    <source>
        <dbReference type="SAM" id="Phobius"/>
    </source>
</evidence>
<feature type="transmembrane region" description="Helical" evidence="1">
    <location>
        <begin position="96"/>
        <end position="116"/>
    </location>
</feature>
<dbReference type="Proteomes" id="UP000677812">
    <property type="component" value="Unassembled WGS sequence"/>
</dbReference>
<gene>
    <name evidence="2" type="ORF">KB213_04355</name>
</gene>
<reference evidence="2 3" key="1">
    <citation type="submission" date="2021-04" db="EMBL/GenBank/DDBJ databases">
        <title>The complete genome sequence of Neokomagataea sp. TBRC 2177.</title>
        <authorList>
            <person name="Charoenyingcharoen P."/>
            <person name="Yukphan P."/>
        </authorList>
    </citation>
    <scope>NUCLEOTIDE SEQUENCE [LARGE SCALE GENOMIC DNA]</scope>
    <source>
        <strain evidence="2 3">TBRC 2177</strain>
    </source>
</reference>
<feature type="transmembrane region" description="Helical" evidence="1">
    <location>
        <begin position="245"/>
        <end position="263"/>
    </location>
</feature>
<sequence length="264" mass="28181">MMRVRRMLAAIGRFTRGQARFSLMAFGTGWGVLREAVIPSTWRRTVRIEFWKTLQQATKGALVSVLVTAALTGFGIVAQAVYWLGFAGIAQMTGSILSTVLVREIAPILVGVILLGRSGMLTLTELGTLTIGGEMRVLKGMGVDPFLAFILPRSLAMMVSGFTLGIVFSIAALLVGYIVCRVEGVLSMPVWTFFDQVVSSVHAVDYLSIPGRLILSAFAIGITSCLTGVDATADDDLAALLPRGFARGMLAVMGINVLFSVMVG</sequence>
<dbReference type="RefSeq" id="WP_211680789.1">
    <property type="nucleotide sequence ID" value="NZ_JAGRQH010000002.1"/>
</dbReference>
<dbReference type="InterPro" id="IPR030802">
    <property type="entry name" value="Permease_MalE"/>
</dbReference>
<evidence type="ECO:0000313" key="2">
    <source>
        <dbReference type="EMBL" id="MBR0559290.1"/>
    </source>
</evidence>
<keyword evidence="1" id="KW-1133">Transmembrane helix</keyword>
<proteinExistence type="predicted"/>
<protein>
    <submittedName>
        <fullName evidence="2">ABC transporter permease</fullName>
    </submittedName>
</protein>
<comment type="caution">
    <text evidence="2">The sequence shown here is derived from an EMBL/GenBank/DDBJ whole genome shotgun (WGS) entry which is preliminary data.</text>
</comment>
<feature type="transmembrane region" description="Helical" evidence="1">
    <location>
        <begin position="213"/>
        <end position="233"/>
    </location>
</feature>
<feature type="transmembrane region" description="Helical" evidence="1">
    <location>
        <begin position="62"/>
        <end position="84"/>
    </location>
</feature>
<dbReference type="PANTHER" id="PTHR30188">
    <property type="entry name" value="ABC TRANSPORTER PERMEASE PROTEIN-RELATED"/>
    <property type="match status" value="1"/>
</dbReference>
<accession>A0ABS5E5V8</accession>
<evidence type="ECO:0000313" key="3">
    <source>
        <dbReference type="Proteomes" id="UP000677812"/>
    </source>
</evidence>
<dbReference type="Pfam" id="PF02405">
    <property type="entry name" value="MlaE"/>
    <property type="match status" value="1"/>
</dbReference>
<name>A0ABS5E5V8_9PROT</name>
<keyword evidence="3" id="KW-1185">Reference proteome</keyword>
<dbReference type="EMBL" id="JAGRQH010000002">
    <property type="protein sequence ID" value="MBR0559290.1"/>
    <property type="molecule type" value="Genomic_DNA"/>
</dbReference>
<dbReference type="PANTHER" id="PTHR30188:SF4">
    <property type="entry name" value="PROTEIN TRIGALACTOSYLDIACYLGLYCEROL 1, CHLOROPLASTIC"/>
    <property type="match status" value="1"/>
</dbReference>
<keyword evidence="1" id="KW-0472">Membrane</keyword>
<feature type="transmembrane region" description="Helical" evidence="1">
    <location>
        <begin position="155"/>
        <end position="179"/>
    </location>
</feature>